<dbReference type="Pfam" id="PF00990">
    <property type="entry name" value="GGDEF"/>
    <property type="match status" value="1"/>
</dbReference>
<dbReference type="GO" id="GO:0052621">
    <property type="term" value="F:diguanylate cyclase activity"/>
    <property type="evidence" value="ECO:0007669"/>
    <property type="project" value="TreeGrafter"/>
</dbReference>
<dbReference type="InterPro" id="IPR029787">
    <property type="entry name" value="Nucleotide_cyclase"/>
</dbReference>
<dbReference type="CDD" id="cd01949">
    <property type="entry name" value="GGDEF"/>
    <property type="match status" value="1"/>
</dbReference>
<name>A0A177KR31_9BACI</name>
<dbReference type="SUPFAM" id="SSF55073">
    <property type="entry name" value="Nucleotide cyclase"/>
    <property type="match status" value="1"/>
</dbReference>
<evidence type="ECO:0000313" key="2">
    <source>
        <dbReference type="EMBL" id="OAH55822.1"/>
    </source>
</evidence>
<proteinExistence type="predicted"/>
<evidence type="ECO:0000313" key="3">
    <source>
        <dbReference type="Proteomes" id="UP000077271"/>
    </source>
</evidence>
<feature type="domain" description="GGDEF" evidence="1">
    <location>
        <begin position="40"/>
        <end position="123"/>
    </location>
</feature>
<dbReference type="EMBL" id="LQWZ01000023">
    <property type="protein sequence ID" value="OAH55822.1"/>
    <property type="molecule type" value="Genomic_DNA"/>
</dbReference>
<sequence>MKYEEALGKLKKMTVIDELTGLYNRRYFEEDMDISRRTNVALLLILLDIDHFKQINDTYGHICGDIILRKVEDTIRQNVDEMDTVLQIGGEEFAFLCRNTLREDRKKKEDCGTNYLPQRTAAC</sequence>
<evidence type="ECO:0000259" key="1">
    <source>
        <dbReference type="PROSITE" id="PS50887"/>
    </source>
</evidence>
<comment type="caution">
    <text evidence="2">The sequence shown here is derived from an EMBL/GenBank/DDBJ whole genome shotgun (WGS) entry which is preliminary data.</text>
</comment>
<reference evidence="2 3" key="1">
    <citation type="submission" date="2016-01" db="EMBL/GenBank/DDBJ databases">
        <title>Investigation of taxonomic status of Bacillus aminovorans.</title>
        <authorList>
            <person name="Verma A."/>
            <person name="Pal Y."/>
            <person name="Krishnamurthi S."/>
        </authorList>
    </citation>
    <scope>NUCLEOTIDE SEQUENCE [LARGE SCALE GENOMIC DNA]</scope>
    <source>
        <strain evidence="2 3">DSM 4337</strain>
    </source>
</reference>
<gene>
    <name evidence="2" type="ORF">AWH48_03865</name>
</gene>
<dbReference type="PANTHER" id="PTHR45138">
    <property type="entry name" value="REGULATORY COMPONENTS OF SENSORY TRANSDUCTION SYSTEM"/>
    <property type="match status" value="1"/>
</dbReference>
<dbReference type="NCBIfam" id="TIGR00254">
    <property type="entry name" value="GGDEF"/>
    <property type="match status" value="1"/>
</dbReference>
<dbReference type="PANTHER" id="PTHR45138:SF9">
    <property type="entry name" value="DIGUANYLATE CYCLASE DGCM-RELATED"/>
    <property type="match status" value="1"/>
</dbReference>
<dbReference type="InterPro" id="IPR050469">
    <property type="entry name" value="Diguanylate_Cyclase"/>
</dbReference>
<dbReference type="InterPro" id="IPR000160">
    <property type="entry name" value="GGDEF_dom"/>
</dbReference>
<accession>A0A177KR31</accession>
<dbReference type="SMART" id="SM00267">
    <property type="entry name" value="GGDEF"/>
    <property type="match status" value="1"/>
</dbReference>
<organism evidence="2 3">
    <name type="scientific">Domibacillus aminovorans</name>
    <dbReference type="NCBI Taxonomy" id="29332"/>
    <lineage>
        <taxon>Bacteria</taxon>
        <taxon>Bacillati</taxon>
        <taxon>Bacillota</taxon>
        <taxon>Bacilli</taxon>
        <taxon>Bacillales</taxon>
        <taxon>Bacillaceae</taxon>
        <taxon>Domibacillus</taxon>
    </lineage>
</organism>
<dbReference type="Proteomes" id="UP000077271">
    <property type="component" value="Unassembled WGS sequence"/>
</dbReference>
<dbReference type="Gene3D" id="3.30.70.270">
    <property type="match status" value="1"/>
</dbReference>
<dbReference type="PROSITE" id="PS50887">
    <property type="entry name" value="GGDEF"/>
    <property type="match status" value="1"/>
</dbReference>
<dbReference type="InterPro" id="IPR043128">
    <property type="entry name" value="Rev_trsase/Diguanyl_cyclase"/>
</dbReference>
<dbReference type="RefSeq" id="WP_063974925.1">
    <property type="nucleotide sequence ID" value="NZ_LQWZ01000023.1"/>
</dbReference>
<dbReference type="AlphaFoldDB" id="A0A177KR31"/>
<dbReference type="OrthoDB" id="9759607at2"/>
<protein>
    <recommendedName>
        <fullName evidence="1">GGDEF domain-containing protein</fullName>
    </recommendedName>
</protein>